<gene>
    <name evidence="8 11" type="primary">obg</name>
    <name evidence="11" type="ORF">TRABTM_A_00060</name>
</gene>
<dbReference type="PROSITE" id="PS51883">
    <property type="entry name" value="OBG"/>
    <property type="match status" value="1"/>
</dbReference>
<sequence length="330" mass="36308">MKFLDEIRILVSAGNGGNGCISKKKYISGGPDGGNGGNGGNVYLLADKNINTFIDYRSKRKFFAENGHNGKRYNCTGKCGKDCIIKVPVGTTVVDIKTNEIISDMIKHNQQLIVAKGGLHGLGNIHFKSSQISKEKIEGTKGEIRELQLKLILLADVGIVGLPNVGKSTFLRTISAAKPKIADYPFTTLTPNLGVFLNKNKNFIIADIPGLIKGASNGKGLGINFLKHLNRCQLLLHFIDLSILDKSNIIKNTNIIITELNNYSKKLASKPNWLVFTKLDLVSKNNIINNIKIILEALNWKDKYYLISAINNSGIKKLCSHIMSFIEKLN</sequence>
<dbReference type="SUPFAM" id="SSF82051">
    <property type="entry name" value="Obg GTP-binding protein N-terminal domain"/>
    <property type="match status" value="1"/>
</dbReference>
<comment type="subunit">
    <text evidence="8">Monomer.</text>
</comment>
<keyword evidence="12" id="KW-1185">Reference proteome</keyword>
<dbReference type="GO" id="GO:0003924">
    <property type="term" value="F:GTPase activity"/>
    <property type="evidence" value="ECO:0007669"/>
    <property type="project" value="UniProtKB-UniRule"/>
</dbReference>
<proteinExistence type="inferred from homology"/>
<evidence type="ECO:0000256" key="4">
    <source>
        <dbReference type="ARBA" id="ARBA00022741"/>
    </source>
</evidence>
<dbReference type="InterPro" id="IPR006074">
    <property type="entry name" value="GTP1-OBG_CS"/>
</dbReference>
<dbReference type="InterPro" id="IPR045086">
    <property type="entry name" value="OBG_GTPase"/>
</dbReference>
<dbReference type="NCBIfam" id="NF008956">
    <property type="entry name" value="PRK12299.1"/>
    <property type="match status" value="1"/>
</dbReference>
<dbReference type="AlphaFoldDB" id="A0A1C3L3N3"/>
<dbReference type="GO" id="GO:0000287">
    <property type="term" value="F:magnesium ion binding"/>
    <property type="evidence" value="ECO:0007669"/>
    <property type="project" value="InterPro"/>
</dbReference>
<feature type="binding site" evidence="8">
    <location>
        <begin position="186"/>
        <end position="190"/>
    </location>
    <ligand>
        <name>GTP</name>
        <dbReference type="ChEBI" id="CHEBI:37565"/>
    </ligand>
</feature>
<dbReference type="PATRIC" id="fig|1835721.3.peg.6"/>
<keyword evidence="5 8" id="KW-0378">Hydrolase</keyword>
<keyword evidence="6 8" id="KW-0460">Magnesium</keyword>
<keyword evidence="4 8" id="KW-0547">Nucleotide-binding</keyword>
<dbReference type="InterPro" id="IPR027417">
    <property type="entry name" value="P-loop_NTPase"/>
</dbReference>
<dbReference type="GO" id="GO:0005525">
    <property type="term" value="F:GTP binding"/>
    <property type="evidence" value="ECO:0007669"/>
    <property type="project" value="UniProtKB-UniRule"/>
</dbReference>
<dbReference type="PRINTS" id="PR00326">
    <property type="entry name" value="GTP1OBG"/>
</dbReference>
<dbReference type="GO" id="GO:0042254">
    <property type="term" value="P:ribosome biogenesis"/>
    <property type="evidence" value="ECO:0007669"/>
    <property type="project" value="UniProtKB-UniRule"/>
</dbReference>
<feature type="binding site" evidence="8">
    <location>
        <position position="188"/>
    </location>
    <ligand>
        <name>Mg(2+)</name>
        <dbReference type="ChEBI" id="CHEBI:18420"/>
    </ligand>
</feature>
<feature type="binding site" evidence="8">
    <location>
        <begin position="161"/>
        <end position="168"/>
    </location>
    <ligand>
        <name>GTP</name>
        <dbReference type="ChEBI" id="CHEBI:37565"/>
    </ligand>
</feature>
<feature type="binding site" evidence="8">
    <location>
        <begin position="277"/>
        <end position="280"/>
    </location>
    <ligand>
        <name>GTP</name>
        <dbReference type="ChEBI" id="CHEBI:37565"/>
    </ligand>
</feature>
<reference evidence="12" key="1">
    <citation type="submission" date="2016-06" db="EMBL/GenBank/DDBJ databases">
        <authorList>
            <person name="Szabo Gitta"/>
        </authorList>
    </citation>
    <scope>NUCLEOTIDE SEQUENCE [LARGE SCALE GENOMIC DNA]</scope>
</reference>
<dbReference type="Gene3D" id="3.40.50.300">
    <property type="entry name" value="P-loop containing nucleotide triphosphate hydrolases"/>
    <property type="match status" value="1"/>
</dbReference>
<protein>
    <recommendedName>
        <fullName evidence="8">GTPase Obg</fullName>
        <ecNumber evidence="8">3.6.5.-</ecNumber>
    </recommendedName>
    <alternativeName>
        <fullName evidence="8">GTP-binding protein Obg</fullName>
    </alternativeName>
</protein>
<dbReference type="SUPFAM" id="SSF52540">
    <property type="entry name" value="P-loop containing nucleoside triphosphate hydrolases"/>
    <property type="match status" value="1"/>
</dbReference>
<keyword evidence="7 8" id="KW-0342">GTP-binding</keyword>
<dbReference type="PROSITE" id="PS00905">
    <property type="entry name" value="GTP1_OBG"/>
    <property type="match status" value="1"/>
</dbReference>
<dbReference type="HAMAP" id="MF_01454">
    <property type="entry name" value="GTPase_Obg"/>
    <property type="match status" value="1"/>
</dbReference>
<dbReference type="InterPro" id="IPR006073">
    <property type="entry name" value="GTP-bd"/>
</dbReference>
<evidence type="ECO:0000256" key="1">
    <source>
        <dbReference type="ARBA" id="ARBA00007699"/>
    </source>
</evidence>
<dbReference type="Pfam" id="PF01926">
    <property type="entry name" value="MMR_HSR1"/>
    <property type="match status" value="1"/>
</dbReference>
<comment type="cofactor">
    <cofactor evidence="8">
        <name>Mg(2+)</name>
        <dbReference type="ChEBI" id="CHEBI:18420"/>
    </cofactor>
</comment>
<organism evidence="11 12">
    <name type="scientific">secondary endosymbiont of Trabutina mannipara</name>
    <dbReference type="NCBI Taxonomy" id="1835721"/>
    <lineage>
        <taxon>Bacteria</taxon>
        <taxon>Pseudomonadati</taxon>
        <taxon>Pseudomonadota</taxon>
        <taxon>Gammaproteobacteria</taxon>
        <taxon>Enterobacterales</taxon>
        <taxon>Enterobacteriaceae</taxon>
    </lineage>
</organism>
<dbReference type="InterPro" id="IPR036726">
    <property type="entry name" value="GTP1_OBG_dom_sf"/>
</dbReference>
<keyword evidence="3 8" id="KW-0479">Metal-binding</keyword>
<dbReference type="PANTHER" id="PTHR11702">
    <property type="entry name" value="DEVELOPMENTALLY REGULATED GTP-BINDING PROTEIN-RELATED"/>
    <property type="match status" value="1"/>
</dbReference>
<feature type="binding site" evidence="8">
    <location>
        <begin position="207"/>
        <end position="210"/>
    </location>
    <ligand>
        <name>GTP</name>
        <dbReference type="ChEBI" id="CHEBI:37565"/>
    </ligand>
</feature>
<feature type="domain" description="Obg" evidence="10">
    <location>
        <begin position="1"/>
        <end position="154"/>
    </location>
</feature>
<dbReference type="STRING" id="1835721.TRABTM_A_00060"/>
<evidence type="ECO:0000256" key="3">
    <source>
        <dbReference type="ARBA" id="ARBA00022723"/>
    </source>
</evidence>
<comment type="function">
    <text evidence="8">An essential GTPase which binds GTP, GDP and possibly (p)ppGpp with moderate affinity, with high nucleotide exchange rates and a fairly low GTP hydrolysis rate. Plays a role in control of the cell cycle, stress response, ribosome biogenesis and in those bacteria that undergo differentiation, in morphogenesis control.</text>
</comment>
<dbReference type="InterPro" id="IPR014100">
    <property type="entry name" value="GTP-bd_Obg/CgtA"/>
</dbReference>
<dbReference type="InterPro" id="IPR006169">
    <property type="entry name" value="GTP1_OBG_dom"/>
</dbReference>
<dbReference type="PIRSF" id="PIRSF002401">
    <property type="entry name" value="GTP_bd_Obg/CgtA"/>
    <property type="match status" value="1"/>
</dbReference>
<feature type="binding site" evidence="8">
    <location>
        <position position="168"/>
    </location>
    <ligand>
        <name>Mg(2+)</name>
        <dbReference type="ChEBI" id="CHEBI:18420"/>
    </ligand>
</feature>
<comment type="similarity">
    <text evidence="1 8">Belongs to the TRAFAC class OBG-HflX-like GTPase superfamily. OBG GTPase family.</text>
</comment>
<dbReference type="EC" id="3.6.5.-" evidence="8"/>
<evidence type="ECO:0000256" key="8">
    <source>
        <dbReference type="HAMAP-Rule" id="MF_01454"/>
    </source>
</evidence>
<keyword evidence="2 8" id="KW-0963">Cytoplasm</keyword>
<evidence type="ECO:0000313" key="12">
    <source>
        <dbReference type="Proteomes" id="UP000092809"/>
    </source>
</evidence>
<dbReference type="Pfam" id="PF01018">
    <property type="entry name" value="GTP1_OBG"/>
    <property type="match status" value="1"/>
</dbReference>
<dbReference type="CDD" id="cd01898">
    <property type="entry name" value="Obg"/>
    <property type="match status" value="1"/>
</dbReference>
<dbReference type="Gene3D" id="2.70.210.12">
    <property type="entry name" value="GTP1/OBG domain"/>
    <property type="match status" value="1"/>
</dbReference>
<evidence type="ECO:0000256" key="6">
    <source>
        <dbReference type="ARBA" id="ARBA00022842"/>
    </source>
</evidence>
<comment type="subcellular location">
    <subcellularLocation>
        <location evidence="8">Cytoplasm</location>
    </subcellularLocation>
</comment>
<feature type="domain" description="OBG-type G" evidence="9">
    <location>
        <begin position="155"/>
        <end position="327"/>
    </location>
</feature>
<dbReference type="OrthoDB" id="9807318at2"/>
<dbReference type="InterPro" id="IPR031167">
    <property type="entry name" value="G_OBG"/>
</dbReference>
<evidence type="ECO:0000259" key="10">
    <source>
        <dbReference type="PROSITE" id="PS51883"/>
    </source>
</evidence>
<evidence type="ECO:0000256" key="2">
    <source>
        <dbReference type="ARBA" id="ARBA00022490"/>
    </source>
</evidence>
<dbReference type="KEGG" id="senm:TRABTM_A_00060"/>
<name>A0A1C3L3N3_9ENTR</name>
<dbReference type="FunFam" id="2.70.210.12:FF:000001">
    <property type="entry name" value="GTPase Obg"/>
    <property type="match status" value="1"/>
</dbReference>
<dbReference type="GO" id="GO:0005737">
    <property type="term" value="C:cytoplasm"/>
    <property type="evidence" value="ECO:0007669"/>
    <property type="project" value="UniProtKB-SubCell"/>
</dbReference>
<dbReference type="PROSITE" id="PS51710">
    <property type="entry name" value="G_OBG"/>
    <property type="match status" value="1"/>
</dbReference>
<evidence type="ECO:0000259" key="9">
    <source>
        <dbReference type="PROSITE" id="PS51710"/>
    </source>
</evidence>
<dbReference type="NCBIfam" id="TIGR02729">
    <property type="entry name" value="Obg_CgtA"/>
    <property type="match status" value="1"/>
</dbReference>
<accession>A0A1C3L3N3</accession>
<evidence type="ECO:0000256" key="5">
    <source>
        <dbReference type="ARBA" id="ARBA00022801"/>
    </source>
</evidence>
<evidence type="ECO:0000256" key="7">
    <source>
        <dbReference type="ARBA" id="ARBA00023134"/>
    </source>
</evidence>
<dbReference type="Proteomes" id="UP000092809">
    <property type="component" value="Chromosome I"/>
</dbReference>
<feature type="binding site" evidence="8">
    <location>
        <begin position="308"/>
        <end position="310"/>
    </location>
    <ligand>
        <name>GTP</name>
        <dbReference type="ChEBI" id="CHEBI:37565"/>
    </ligand>
</feature>
<dbReference type="GO" id="GO:0043022">
    <property type="term" value="F:ribosome binding"/>
    <property type="evidence" value="ECO:0007669"/>
    <property type="project" value="UniProtKB-ARBA"/>
</dbReference>
<dbReference type="EMBL" id="LT594522">
    <property type="protein sequence ID" value="SBT81893.1"/>
    <property type="molecule type" value="Genomic_DNA"/>
</dbReference>
<dbReference type="PANTHER" id="PTHR11702:SF31">
    <property type="entry name" value="MITOCHONDRIAL RIBOSOME-ASSOCIATED GTPASE 2"/>
    <property type="match status" value="1"/>
</dbReference>
<evidence type="ECO:0000313" key="11">
    <source>
        <dbReference type="EMBL" id="SBT81893.1"/>
    </source>
</evidence>